<evidence type="ECO:0000313" key="1">
    <source>
        <dbReference type="EMBL" id="GAA1216495.1"/>
    </source>
</evidence>
<organism evidence="1 2">
    <name type="scientific">Rhodoglobus aureus</name>
    <dbReference type="NCBI Taxonomy" id="191497"/>
    <lineage>
        <taxon>Bacteria</taxon>
        <taxon>Bacillati</taxon>
        <taxon>Actinomycetota</taxon>
        <taxon>Actinomycetes</taxon>
        <taxon>Micrococcales</taxon>
        <taxon>Microbacteriaceae</taxon>
        <taxon>Rhodoglobus</taxon>
    </lineage>
</organism>
<dbReference type="EMBL" id="BAAAKW010000027">
    <property type="protein sequence ID" value="GAA1216495.1"/>
    <property type="molecule type" value="Genomic_DNA"/>
</dbReference>
<dbReference type="NCBIfam" id="TIGR03696">
    <property type="entry name" value="Rhs_assc_core"/>
    <property type="match status" value="1"/>
</dbReference>
<dbReference type="RefSeq" id="WP_343924567.1">
    <property type="nucleotide sequence ID" value="NZ_BAAAKW010000027.1"/>
</dbReference>
<evidence type="ECO:0000313" key="2">
    <source>
        <dbReference type="Proteomes" id="UP001500943"/>
    </source>
</evidence>
<dbReference type="Gene3D" id="2.180.10.10">
    <property type="entry name" value="RHS repeat-associated core"/>
    <property type="match status" value="1"/>
</dbReference>
<gene>
    <name evidence="1" type="ORF">GCM10009655_14740</name>
</gene>
<dbReference type="InterPro" id="IPR022385">
    <property type="entry name" value="Rhs_assc_core"/>
</dbReference>
<proteinExistence type="predicted"/>
<dbReference type="Proteomes" id="UP001500943">
    <property type="component" value="Unassembled WGS sequence"/>
</dbReference>
<keyword evidence="2" id="KW-1185">Reference proteome</keyword>
<comment type="caution">
    <text evidence="1">The sequence shown here is derived from an EMBL/GenBank/DDBJ whole genome shotgun (WGS) entry which is preliminary data.</text>
</comment>
<sequence>MYEHQGSIATIEMGARQYVAGLGRFLGVDPIEGGVTNAYDYPADPINQLDLSGRAVCSG</sequence>
<evidence type="ECO:0008006" key="3">
    <source>
        <dbReference type="Google" id="ProtNLM"/>
    </source>
</evidence>
<accession>A0ABN1VPH7</accession>
<protein>
    <recommendedName>
        <fullName evidence="3">RHS repeat-associated core domain-containing protein</fullName>
    </recommendedName>
</protein>
<reference evidence="1 2" key="1">
    <citation type="journal article" date="2019" name="Int. J. Syst. Evol. Microbiol.">
        <title>The Global Catalogue of Microorganisms (GCM) 10K type strain sequencing project: providing services to taxonomists for standard genome sequencing and annotation.</title>
        <authorList>
            <consortium name="The Broad Institute Genomics Platform"/>
            <consortium name="The Broad Institute Genome Sequencing Center for Infectious Disease"/>
            <person name="Wu L."/>
            <person name="Ma J."/>
        </authorList>
    </citation>
    <scope>NUCLEOTIDE SEQUENCE [LARGE SCALE GENOMIC DNA]</scope>
    <source>
        <strain evidence="1 2">JCM 12762</strain>
    </source>
</reference>
<name>A0ABN1VPH7_9MICO</name>